<dbReference type="EMBL" id="JACHHD010000001">
    <property type="protein sequence ID" value="MBB5184153.1"/>
    <property type="molecule type" value="Genomic_DNA"/>
</dbReference>
<keyword evidence="4 7" id="KW-0812">Transmembrane</keyword>
<comment type="subcellular location">
    <subcellularLocation>
        <location evidence="1">Cell membrane</location>
        <topology evidence="1">Multi-pass membrane protein</topology>
    </subcellularLocation>
</comment>
<reference evidence="9 10" key="1">
    <citation type="submission" date="2020-08" db="EMBL/GenBank/DDBJ databases">
        <title>Genomic Encyclopedia of Type Strains, Phase IV (KMG-IV): sequencing the most valuable type-strain genomes for metagenomic binning, comparative biology and taxonomic classification.</title>
        <authorList>
            <person name="Goeker M."/>
        </authorList>
    </citation>
    <scope>NUCLEOTIDE SEQUENCE [LARGE SCALE GENOMIC DNA]</scope>
    <source>
        <strain evidence="9 10">DSM 26963</strain>
    </source>
</reference>
<proteinExistence type="inferred from homology"/>
<evidence type="ECO:0000256" key="3">
    <source>
        <dbReference type="ARBA" id="ARBA00022475"/>
    </source>
</evidence>
<dbReference type="PANTHER" id="PTHR30012:SF0">
    <property type="entry name" value="TYPE II SECRETION SYSTEM PROTEIN F-RELATED"/>
    <property type="match status" value="1"/>
</dbReference>
<evidence type="ECO:0000256" key="2">
    <source>
        <dbReference type="ARBA" id="ARBA00005745"/>
    </source>
</evidence>
<dbReference type="PRINTS" id="PR00812">
    <property type="entry name" value="BCTERIALGSPF"/>
</dbReference>
<dbReference type="Proteomes" id="UP000521313">
    <property type="component" value="Unassembled WGS sequence"/>
</dbReference>
<feature type="transmembrane region" description="Helical" evidence="7">
    <location>
        <begin position="80"/>
        <end position="102"/>
    </location>
</feature>
<dbReference type="Gene3D" id="1.20.81.30">
    <property type="entry name" value="Type II secretion system (T2SS), domain F"/>
    <property type="match status" value="1"/>
</dbReference>
<keyword evidence="6 7" id="KW-0472">Membrane</keyword>
<evidence type="ECO:0000313" key="9">
    <source>
        <dbReference type="EMBL" id="MBB5184153.1"/>
    </source>
</evidence>
<evidence type="ECO:0000256" key="6">
    <source>
        <dbReference type="ARBA" id="ARBA00023136"/>
    </source>
</evidence>
<keyword evidence="3" id="KW-1003">Cell membrane</keyword>
<dbReference type="PANTHER" id="PTHR30012">
    <property type="entry name" value="GENERAL SECRETION PATHWAY PROTEIN"/>
    <property type="match status" value="1"/>
</dbReference>
<dbReference type="InterPro" id="IPR018076">
    <property type="entry name" value="T2SS_GspF_dom"/>
</dbReference>
<evidence type="ECO:0000256" key="1">
    <source>
        <dbReference type="ARBA" id="ARBA00004651"/>
    </source>
</evidence>
<name>A0A7W8CYX2_9FIRM</name>
<organism evidence="9 10">
    <name type="scientific">Faecalicoccus acidiformans</name>
    <dbReference type="NCBI Taxonomy" id="915173"/>
    <lineage>
        <taxon>Bacteria</taxon>
        <taxon>Bacillati</taxon>
        <taxon>Bacillota</taxon>
        <taxon>Erysipelotrichia</taxon>
        <taxon>Erysipelotrichales</taxon>
        <taxon>Erysipelotrichaceae</taxon>
        <taxon>Faecalicoccus</taxon>
    </lineage>
</organism>
<feature type="transmembrane region" description="Helical" evidence="7">
    <location>
        <begin position="122"/>
        <end position="141"/>
    </location>
</feature>
<comment type="similarity">
    <text evidence="2">Belongs to the GSP F family.</text>
</comment>
<evidence type="ECO:0000259" key="8">
    <source>
        <dbReference type="Pfam" id="PF00482"/>
    </source>
</evidence>
<evidence type="ECO:0000256" key="5">
    <source>
        <dbReference type="ARBA" id="ARBA00022989"/>
    </source>
</evidence>
<accession>A0A7W8CYX2</accession>
<dbReference type="AlphaFoldDB" id="A0A7W8CYX2"/>
<dbReference type="Pfam" id="PF00482">
    <property type="entry name" value="T2SSF"/>
    <property type="match status" value="1"/>
</dbReference>
<protein>
    <submittedName>
        <fullName evidence="9">Type II secretory pathway component PulF</fullName>
    </submittedName>
</protein>
<dbReference type="InterPro" id="IPR003004">
    <property type="entry name" value="GspF/PilC"/>
</dbReference>
<keyword evidence="5 7" id="KW-1133">Transmembrane helix</keyword>
<dbReference type="InterPro" id="IPR042094">
    <property type="entry name" value="T2SS_GspF_sf"/>
</dbReference>
<feature type="transmembrane region" description="Helical" evidence="7">
    <location>
        <begin position="265"/>
        <end position="288"/>
    </location>
</feature>
<evidence type="ECO:0000256" key="7">
    <source>
        <dbReference type="SAM" id="Phobius"/>
    </source>
</evidence>
<dbReference type="GO" id="GO:0005886">
    <property type="term" value="C:plasma membrane"/>
    <property type="evidence" value="ECO:0007669"/>
    <property type="project" value="UniProtKB-SubCell"/>
</dbReference>
<comment type="caution">
    <text evidence="9">The sequence shown here is derived from an EMBL/GenBank/DDBJ whole genome shotgun (WGS) entry which is preliminary data.</text>
</comment>
<evidence type="ECO:0000313" key="10">
    <source>
        <dbReference type="Proteomes" id="UP000521313"/>
    </source>
</evidence>
<sequence length="298" mass="33930">MDKGLQTSFMIEQTFKDHESILKSLESGQSLVSILCSPAGVYFQILDALSQILPLKEAIQCASSLEKAGKRKAMRFLAKMAYPISLFIFSYLMVTFFESSILPSMQSFTQAENFLGIQSIKWFLSFWLILGCIGIVLLLILNCSKELRIYAVSNLFNKIPIFKAMMTWQFSCALSACLGHGISTERTLKTLCLIQDHSYIQYYAQSLQEQLKQGCTIVESLQNIGVDETFLHYYLIGSRSNNLQAMLDLYQRKTEKRIDLAIKKISIWIQVLSYFSVGAVVLIVYQVMLMPMELLNTF</sequence>
<feature type="domain" description="Type II secretion system protein GspF" evidence="8">
    <location>
        <begin position="173"/>
        <end position="291"/>
    </location>
</feature>
<gene>
    <name evidence="9" type="ORF">HNQ43_000186</name>
</gene>
<dbReference type="RefSeq" id="WP_183373869.1">
    <property type="nucleotide sequence ID" value="NZ_CALVCN010000024.1"/>
</dbReference>
<evidence type="ECO:0000256" key="4">
    <source>
        <dbReference type="ARBA" id="ARBA00022692"/>
    </source>
</evidence>